<evidence type="ECO:0000256" key="1">
    <source>
        <dbReference type="SAM" id="MobiDB-lite"/>
    </source>
</evidence>
<evidence type="ECO:0000313" key="2">
    <source>
        <dbReference type="EMBL" id="KAK1837536.1"/>
    </source>
</evidence>
<feature type="region of interest" description="Disordered" evidence="1">
    <location>
        <begin position="88"/>
        <end position="132"/>
    </location>
</feature>
<feature type="region of interest" description="Disordered" evidence="1">
    <location>
        <begin position="26"/>
        <end position="67"/>
    </location>
</feature>
<reference evidence="2" key="1">
    <citation type="submission" date="2023-01" db="EMBL/GenBank/DDBJ databases">
        <title>Colletotrichum chrysophilum M932 genome sequence.</title>
        <authorList>
            <person name="Baroncelli R."/>
        </authorList>
    </citation>
    <scope>NUCLEOTIDE SEQUENCE</scope>
    <source>
        <strain evidence="2">M932</strain>
    </source>
</reference>
<organism evidence="2 3">
    <name type="scientific">Colletotrichum chrysophilum</name>
    <dbReference type="NCBI Taxonomy" id="1836956"/>
    <lineage>
        <taxon>Eukaryota</taxon>
        <taxon>Fungi</taxon>
        <taxon>Dikarya</taxon>
        <taxon>Ascomycota</taxon>
        <taxon>Pezizomycotina</taxon>
        <taxon>Sordariomycetes</taxon>
        <taxon>Hypocreomycetidae</taxon>
        <taxon>Glomerellales</taxon>
        <taxon>Glomerellaceae</taxon>
        <taxon>Colletotrichum</taxon>
        <taxon>Colletotrichum gloeosporioides species complex</taxon>
    </lineage>
</organism>
<proteinExistence type="predicted"/>
<gene>
    <name evidence="2" type="ORF">CCHR01_19844</name>
</gene>
<feature type="compositionally biased region" description="Polar residues" evidence="1">
    <location>
        <begin position="53"/>
        <end position="62"/>
    </location>
</feature>
<keyword evidence="3" id="KW-1185">Reference proteome</keyword>
<evidence type="ECO:0000313" key="3">
    <source>
        <dbReference type="Proteomes" id="UP001243330"/>
    </source>
</evidence>
<dbReference type="EMBL" id="JAQOWY010001161">
    <property type="protein sequence ID" value="KAK1837536.1"/>
    <property type="molecule type" value="Genomic_DNA"/>
</dbReference>
<dbReference type="Proteomes" id="UP001243330">
    <property type="component" value="Unassembled WGS sequence"/>
</dbReference>
<accession>A0AAD8ZXL2</accession>
<name>A0AAD8ZXL2_9PEZI</name>
<protein>
    <submittedName>
        <fullName evidence="2">Uncharacterized protein</fullName>
    </submittedName>
</protein>
<dbReference type="AlphaFoldDB" id="A0AAD8ZXL2"/>
<feature type="compositionally biased region" description="Low complexity" evidence="1">
    <location>
        <begin position="116"/>
        <end position="125"/>
    </location>
</feature>
<sequence length="132" mass="14578">MEQMDLPSKTPATTSDLILILILMDRRKHDTQHTTTTTQYDRARVWDGDQDATGKSGNSSPQAVKRGCSRPIRSFACAGFPDERAAVPYSHLHRQAPNALIQDESEPASRPPARPSDPATRPPSTVYHPSDE</sequence>
<comment type="caution">
    <text evidence="2">The sequence shown here is derived from an EMBL/GenBank/DDBJ whole genome shotgun (WGS) entry which is preliminary data.</text>
</comment>